<dbReference type="GO" id="GO:0000156">
    <property type="term" value="F:phosphorelay response regulator activity"/>
    <property type="evidence" value="ECO:0007669"/>
    <property type="project" value="TreeGrafter"/>
</dbReference>
<dbReference type="InterPro" id="IPR009057">
    <property type="entry name" value="Homeodomain-like_sf"/>
</dbReference>
<evidence type="ECO:0000256" key="6">
    <source>
        <dbReference type="PROSITE-ProRule" id="PRU00169"/>
    </source>
</evidence>
<accession>A0A2P6ARD1</accession>
<evidence type="ECO:0000256" key="1">
    <source>
        <dbReference type="ARBA" id="ARBA00022553"/>
    </source>
</evidence>
<dbReference type="SUPFAM" id="SSF52172">
    <property type="entry name" value="CheY-like"/>
    <property type="match status" value="1"/>
</dbReference>
<evidence type="ECO:0000256" key="4">
    <source>
        <dbReference type="ARBA" id="ARBA00023125"/>
    </source>
</evidence>
<dbReference type="GO" id="GO:0032993">
    <property type="term" value="C:protein-DNA complex"/>
    <property type="evidence" value="ECO:0007669"/>
    <property type="project" value="TreeGrafter"/>
</dbReference>
<proteinExistence type="predicted"/>
<dbReference type="PANTHER" id="PTHR48111:SF1">
    <property type="entry name" value="TWO-COMPONENT RESPONSE REGULATOR ORR33"/>
    <property type="match status" value="1"/>
</dbReference>
<dbReference type="PROSITE" id="PS50110">
    <property type="entry name" value="RESPONSE_REGULATORY"/>
    <property type="match status" value="1"/>
</dbReference>
<evidence type="ECO:0000259" key="7">
    <source>
        <dbReference type="PROSITE" id="PS50110"/>
    </source>
</evidence>
<evidence type="ECO:0000313" key="9">
    <source>
        <dbReference type="Proteomes" id="UP000243900"/>
    </source>
</evidence>
<protein>
    <submittedName>
        <fullName evidence="8">Two-component system response regulator</fullName>
    </submittedName>
</protein>
<dbReference type="SMART" id="SM00448">
    <property type="entry name" value="REC"/>
    <property type="match status" value="1"/>
</dbReference>
<dbReference type="Gene3D" id="3.40.50.2300">
    <property type="match status" value="1"/>
</dbReference>
<dbReference type="EMBL" id="PTQZ01000196">
    <property type="protein sequence ID" value="PQA36934.1"/>
    <property type="molecule type" value="Genomic_DNA"/>
</dbReference>
<reference evidence="9" key="1">
    <citation type="submission" date="2018-02" db="EMBL/GenBank/DDBJ databases">
        <title>Genome sequencing of Solimonas sp. HR-BB.</title>
        <authorList>
            <person name="Lee Y."/>
            <person name="Jeon C.O."/>
        </authorList>
    </citation>
    <scope>NUCLEOTIDE SEQUENCE [LARGE SCALE GENOMIC DNA]</scope>
    <source>
        <strain evidence="9">HR-E</strain>
    </source>
</reference>
<dbReference type="Proteomes" id="UP000243900">
    <property type="component" value="Unassembled WGS sequence"/>
</dbReference>
<dbReference type="GO" id="GO:0005829">
    <property type="term" value="C:cytosol"/>
    <property type="evidence" value="ECO:0007669"/>
    <property type="project" value="TreeGrafter"/>
</dbReference>
<keyword evidence="3" id="KW-0805">Transcription regulation</keyword>
<dbReference type="InterPro" id="IPR002197">
    <property type="entry name" value="HTH_Fis"/>
</dbReference>
<dbReference type="CDD" id="cd17563">
    <property type="entry name" value="REC_RegA-like"/>
    <property type="match status" value="1"/>
</dbReference>
<dbReference type="InterPro" id="IPR039420">
    <property type="entry name" value="WalR-like"/>
</dbReference>
<dbReference type="OrthoDB" id="9802426at2"/>
<keyword evidence="2" id="KW-0902">Two-component regulatory system</keyword>
<dbReference type="PANTHER" id="PTHR48111">
    <property type="entry name" value="REGULATOR OF RPOS"/>
    <property type="match status" value="1"/>
</dbReference>
<dbReference type="RefSeq" id="WP_105192914.1">
    <property type="nucleotide sequence ID" value="NZ_PTQZ01000196.1"/>
</dbReference>
<dbReference type="GO" id="GO:0000976">
    <property type="term" value="F:transcription cis-regulatory region binding"/>
    <property type="evidence" value="ECO:0007669"/>
    <property type="project" value="TreeGrafter"/>
</dbReference>
<feature type="domain" description="Response regulatory" evidence="7">
    <location>
        <begin position="2"/>
        <end position="116"/>
    </location>
</feature>
<dbReference type="SUPFAM" id="SSF46689">
    <property type="entry name" value="Homeodomain-like"/>
    <property type="match status" value="1"/>
</dbReference>
<keyword evidence="9" id="KW-1185">Reference proteome</keyword>
<keyword evidence="1 6" id="KW-0597">Phosphoprotein</keyword>
<dbReference type="Pfam" id="PF02954">
    <property type="entry name" value="HTH_8"/>
    <property type="match status" value="1"/>
</dbReference>
<dbReference type="GO" id="GO:0006355">
    <property type="term" value="P:regulation of DNA-templated transcription"/>
    <property type="evidence" value="ECO:0007669"/>
    <property type="project" value="TreeGrafter"/>
</dbReference>
<keyword evidence="5" id="KW-0804">Transcription</keyword>
<evidence type="ECO:0000256" key="3">
    <source>
        <dbReference type="ARBA" id="ARBA00023015"/>
    </source>
</evidence>
<feature type="modified residue" description="4-aspartylphosphate" evidence="6">
    <location>
        <position position="51"/>
    </location>
</feature>
<dbReference type="PRINTS" id="PR01590">
    <property type="entry name" value="HTHFIS"/>
</dbReference>
<dbReference type="Pfam" id="PF00072">
    <property type="entry name" value="Response_reg"/>
    <property type="match status" value="1"/>
</dbReference>
<dbReference type="Gene3D" id="1.10.10.60">
    <property type="entry name" value="Homeodomain-like"/>
    <property type="match status" value="1"/>
</dbReference>
<dbReference type="AlphaFoldDB" id="A0A2P6ARD1"/>
<keyword evidence="4" id="KW-0238">DNA-binding</keyword>
<sequence length="180" mass="19208">MRLLIVDDDEAFRTTLARACERRGCTVAAAGDAESALALATGFAPERCVLDLRLGGESGLSLIPDLLARQPALGILVLTGYSSIATAVEAIKRGALNYLAKPASADDILRALAEAPGEPAAAGAVVAEIPEQPLSVDRLAWEHIQRVLMEEGGNISSTARRLGMHRRTLQRRLFKRPVSQ</sequence>
<dbReference type="FunFam" id="1.10.10.60:FF:000036">
    <property type="entry name" value="Two-component system response regulator"/>
    <property type="match status" value="1"/>
</dbReference>
<evidence type="ECO:0000313" key="8">
    <source>
        <dbReference type="EMBL" id="PQA36934.1"/>
    </source>
</evidence>
<evidence type="ECO:0000256" key="2">
    <source>
        <dbReference type="ARBA" id="ARBA00023012"/>
    </source>
</evidence>
<dbReference type="InterPro" id="IPR011006">
    <property type="entry name" value="CheY-like_superfamily"/>
</dbReference>
<name>A0A2P6ARD1_9GAMM</name>
<organism evidence="8 9">
    <name type="scientific">Amnimonas aquatica</name>
    <dbReference type="NCBI Taxonomy" id="2094561"/>
    <lineage>
        <taxon>Bacteria</taxon>
        <taxon>Pseudomonadati</taxon>
        <taxon>Pseudomonadota</taxon>
        <taxon>Gammaproteobacteria</taxon>
        <taxon>Moraxellales</taxon>
        <taxon>Moraxellaceae</taxon>
        <taxon>Amnimonas</taxon>
    </lineage>
</organism>
<dbReference type="InterPro" id="IPR001789">
    <property type="entry name" value="Sig_transdc_resp-reg_receiver"/>
</dbReference>
<comment type="caution">
    <text evidence="8">The sequence shown here is derived from an EMBL/GenBank/DDBJ whole genome shotgun (WGS) entry which is preliminary data.</text>
</comment>
<evidence type="ECO:0000256" key="5">
    <source>
        <dbReference type="ARBA" id="ARBA00023163"/>
    </source>
</evidence>
<gene>
    <name evidence="8" type="ORF">C5O18_07725</name>
</gene>